<dbReference type="STRING" id="61424.A0A2T9YB27"/>
<name>A0A2T9YB27_9FUNG</name>
<dbReference type="AlphaFoldDB" id="A0A2T9YB27"/>
<dbReference type="Proteomes" id="UP000245699">
    <property type="component" value="Unassembled WGS sequence"/>
</dbReference>
<dbReference type="InterPro" id="IPR038212">
    <property type="entry name" value="TF_EnY2_sf"/>
</dbReference>
<dbReference type="EMBL" id="MBFT01000535">
    <property type="protein sequence ID" value="PVU89543.1"/>
    <property type="molecule type" value="Genomic_DNA"/>
</dbReference>
<dbReference type="OrthoDB" id="6221744at2759"/>
<evidence type="ECO:0008006" key="3">
    <source>
        <dbReference type="Google" id="ProtNLM"/>
    </source>
</evidence>
<keyword evidence="2" id="KW-1185">Reference proteome</keyword>
<reference evidence="1 2" key="1">
    <citation type="journal article" date="2018" name="MBio">
        <title>Comparative Genomics Reveals the Core Gene Toolbox for the Fungus-Insect Symbiosis.</title>
        <authorList>
            <person name="Wang Y."/>
            <person name="Stata M."/>
            <person name="Wang W."/>
            <person name="Stajich J.E."/>
            <person name="White M.M."/>
            <person name="Moncalvo J.M."/>
        </authorList>
    </citation>
    <scope>NUCLEOTIDE SEQUENCE [LARGE SCALE GENOMIC DNA]</scope>
    <source>
        <strain evidence="1 2">AUS-77-4</strain>
    </source>
</reference>
<dbReference type="PANTHER" id="PTHR12514">
    <property type="entry name" value="ENHANCER OF YELLOW 2 TRANSCRIPTION FACTOR"/>
    <property type="match status" value="1"/>
</dbReference>
<proteinExistence type="predicted"/>
<dbReference type="InterPro" id="IPR018783">
    <property type="entry name" value="TF_ENY2"/>
</dbReference>
<dbReference type="GO" id="GO:0005643">
    <property type="term" value="C:nuclear pore"/>
    <property type="evidence" value="ECO:0007669"/>
    <property type="project" value="InterPro"/>
</dbReference>
<comment type="caution">
    <text evidence="1">The sequence shown here is derived from an EMBL/GenBank/DDBJ whole genome shotgun (WGS) entry which is preliminary data.</text>
</comment>
<evidence type="ECO:0000313" key="1">
    <source>
        <dbReference type="EMBL" id="PVU89543.1"/>
    </source>
</evidence>
<dbReference type="GO" id="GO:0000124">
    <property type="term" value="C:SAGA complex"/>
    <property type="evidence" value="ECO:0007669"/>
    <property type="project" value="InterPro"/>
</dbReference>
<dbReference type="GO" id="GO:0003713">
    <property type="term" value="F:transcription coactivator activity"/>
    <property type="evidence" value="ECO:0007669"/>
    <property type="project" value="InterPro"/>
</dbReference>
<gene>
    <name evidence="1" type="ORF">BB559_005053</name>
</gene>
<evidence type="ECO:0000313" key="2">
    <source>
        <dbReference type="Proteomes" id="UP000245699"/>
    </source>
</evidence>
<dbReference type="Gene3D" id="1.10.246.140">
    <property type="match status" value="1"/>
</dbReference>
<dbReference type="GO" id="GO:0006406">
    <property type="term" value="P:mRNA export from nucleus"/>
    <property type="evidence" value="ECO:0007669"/>
    <property type="project" value="InterPro"/>
</dbReference>
<dbReference type="Pfam" id="PF10163">
    <property type="entry name" value="EnY2"/>
    <property type="match status" value="1"/>
</dbReference>
<protein>
    <recommendedName>
        <fullName evidence="3">Transcription and mRNA export factor SUS1</fullName>
    </recommendedName>
</protein>
<accession>A0A2T9YB27</accession>
<sequence>MDREIREEVMQRFVESGERERIQESIRAKLNARGWQDHVRSYCKEIIKEKDINTVTADELCEDVLPYAKSKQKNN</sequence>
<organism evidence="1 2">
    <name type="scientific">Furculomyces boomerangus</name>
    <dbReference type="NCBI Taxonomy" id="61424"/>
    <lineage>
        <taxon>Eukaryota</taxon>
        <taxon>Fungi</taxon>
        <taxon>Fungi incertae sedis</taxon>
        <taxon>Zoopagomycota</taxon>
        <taxon>Kickxellomycotina</taxon>
        <taxon>Harpellomycetes</taxon>
        <taxon>Harpellales</taxon>
        <taxon>Harpellaceae</taxon>
        <taxon>Furculomyces</taxon>
    </lineage>
</organism>